<dbReference type="EMBL" id="CP135996">
    <property type="protein sequence ID" value="WOC32798.1"/>
    <property type="molecule type" value="Genomic_DNA"/>
</dbReference>
<dbReference type="AlphaFoldDB" id="A0AA97DBY7"/>
<keyword evidence="1" id="KW-1003">Cell membrane</keyword>
<keyword evidence="2 6" id="KW-0732">Signal</keyword>
<dbReference type="InterPro" id="IPR006059">
    <property type="entry name" value="SBP"/>
</dbReference>
<name>A0AA97DBY7_9FIRM</name>
<dbReference type="Gene3D" id="3.40.190.10">
    <property type="entry name" value="Periplasmic binding protein-like II"/>
    <property type="match status" value="1"/>
</dbReference>
<evidence type="ECO:0000256" key="3">
    <source>
        <dbReference type="ARBA" id="ARBA00023136"/>
    </source>
</evidence>
<evidence type="ECO:0000313" key="8">
    <source>
        <dbReference type="Proteomes" id="UP001300604"/>
    </source>
</evidence>
<evidence type="ECO:0000256" key="1">
    <source>
        <dbReference type="ARBA" id="ARBA00022475"/>
    </source>
</evidence>
<dbReference type="Pfam" id="PF01547">
    <property type="entry name" value="SBP_bac_1"/>
    <property type="match status" value="1"/>
</dbReference>
<dbReference type="PANTHER" id="PTHR43649">
    <property type="entry name" value="ARABINOSE-BINDING PROTEIN-RELATED"/>
    <property type="match status" value="1"/>
</dbReference>
<gene>
    <name evidence="7" type="ORF">PXC00_02680</name>
</gene>
<reference evidence="7" key="1">
    <citation type="submission" date="2023-09" db="EMBL/GenBank/DDBJ databases">
        <authorList>
            <person name="Zeng C."/>
        </authorList>
    </citation>
    <scope>NUCLEOTIDE SEQUENCE</scope>
    <source>
        <strain evidence="7">ZCY20-5</strain>
    </source>
</reference>
<feature type="signal peptide" evidence="6">
    <location>
        <begin position="1"/>
        <end position="21"/>
    </location>
</feature>
<dbReference type="KEGG" id="carl:PXC00_02680"/>
<protein>
    <submittedName>
        <fullName evidence="7">Extracellular solute-binding protein</fullName>
    </submittedName>
</protein>
<reference evidence="7" key="2">
    <citation type="submission" date="2024-06" db="EMBL/GenBank/DDBJ databases">
        <title>Caproicibacterium argilliputei sp. nov, a novel caproic acid producing anaerobic bacterium isolated from pit mud.</title>
        <authorList>
            <person name="Xia S."/>
        </authorList>
    </citation>
    <scope>NUCLEOTIDE SEQUENCE</scope>
    <source>
        <strain evidence="7">ZCY20-5</strain>
    </source>
</reference>
<keyword evidence="5" id="KW-0449">Lipoprotein</keyword>
<dbReference type="RefSeq" id="WP_275845688.1">
    <property type="nucleotide sequence ID" value="NZ_CP135996.1"/>
</dbReference>
<keyword evidence="3" id="KW-0472">Membrane</keyword>
<evidence type="ECO:0000313" key="7">
    <source>
        <dbReference type="EMBL" id="WOC32798.1"/>
    </source>
</evidence>
<feature type="chain" id="PRO_5041686220" evidence="6">
    <location>
        <begin position="22"/>
        <end position="473"/>
    </location>
</feature>
<evidence type="ECO:0000256" key="6">
    <source>
        <dbReference type="SAM" id="SignalP"/>
    </source>
</evidence>
<organism evidence="7 8">
    <name type="scientific">Caproicibacterium argilliputei</name>
    <dbReference type="NCBI Taxonomy" id="3030016"/>
    <lineage>
        <taxon>Bacteria</taxon>
        <taxon>Bacillati</taxon>
        <taxon>Bacillota</taxon>
        <taxon>Clostridia</taxon>
        <taxon>Eubacteriales</taxon>
        <taxon>Oscillospiraceae</taxon>
        <taxon>Caproicibacterium</taxon>
    </lineage>
</organism>
<dbReference type="PANTHER" id="PTHR43649:SF33">
    <property type="entry name" value="POLYGALACTURONAN_RHAMNOGALACTURONAN-BINDING PROTEIN YTCQ"/>
    <property type="match status" value="1"/>
</dbReference>
<keyword evidence="8" id="KW-1185">Reference proteome</keyword>
<evidence type="ECO:0000256" key="2">
    <source>
        <dbReference type="ARBA" id="ARBA00022729"/>
    </source>
</evidence>
<evidence type="ECO:0000256" key="5">
    <source>
        <dbReference type="ARBA" id="ARBA00023288"/>
    </source>
</evidence>
<dbReference type="SUPFAM" id="SSF53850">
    <property type="entry name" value="Periplasmic binding protein-like II"/>
    <property type="match status" value="1"/>
</dbReference>
<evidence type="ECO:0000256" key="4">
    <source>
        <dbReference type="ARBA" id="ARBA00023139"/>
    </source>
</evidence>
<proteinExistence type="predicted"/>
<dbReference type="InterPro" id="IPR050490">
    <property type="entry name" value="Bact_solute-bd_prot1"/>
</dbReference>
<accession>A0AA97DBY7</accession>
<dbReference type="Proteomes" id="UP001300604">
    <property type="component" value="Chromosome"/>
</dbReference>
<dbReference type="PROSITE" id="PS51257">
    <property type="entry name" value="PROKAR_LIPOPROTEIN"/>
    <property type="match status" value="1"/>
</dbReference>
<keyword evidence="4" id="KW-0564">Palmitate</keyword>
<sequence length="473" mass="50518">MKGKRILAGMLSTVLLTGALAGCGGTGTSSAGGTSAGGSVAADSAGSQAASGKKVTVNFLYWADDAQTKMVKASCRAYEKANPGVTIKEQALPADGTFDQYIQSAKEKGMLPNVSYMGEGDIQKYNEMGLLADISDIFEDGTVKEKLPAVTVRDPKTKKIIAVGLSNQINLLYYSKSKLKDAGIATPPTDVSKAWDWDTFVTNCKKLTKDSNGKTAADAGFDPSLVENYGLGFNCLREFHLFWGMYANGGGVVSADGTQFLMDKTESIEGVQKFADLINKDHVASSATYSYTGGAGAVADGIAAGYAMMINGSWDIANVKDNDDIGVGVLPKMKSAVTVNCGGPLVIYKTDDKDVLAASKKFYAYMVDPEQNLELVKSGAWLPNQSDWYTDSSLLSKWGNEYPTGAKEAILSYVNTKGAVAQWPAYYVPAYNKMNATFEKYIDKALTGKETAKQVFSECMPKIKKEFESGTVG</sequence>